<dbReference type="Proteomes" id="UP000315628">
    <property type="component" value="Unassembled WGS sequence"/>
</dbReference>
<accession>A0A560WG18</accession>
<name>A0A560WG18_9MICO</name>
<dbReference type="EMBL" id="VIUW01000001">
    <property type="protein sequence ID" value="TWD16643.1"/>
    <property type="molecule type" value="Genomic_DNA"/>
</dbReference>
<dbReference type="AlphaFoldDB" id="A0A560WG18"/>
<evidence type="ECO:0000313" key="2">
    <source>
        <dbReference type="Proteomes" id="UP000315628"/>
    </source>
</evidence>
<comment type="caution">
    <text evidence="1">The sequence shown here is derived from an EMBL/GenBank/DDBJ whole genome shotgun (WGS) entry which is preliminary data.</text>
</comment>
<proteinExistence type="predicted"/>
<keyword evidence="2" id="KW-1185">Reference proteome</keyword>
<reference evidence="1 2" key="1">
    <citation type="submission" date="2019-06" db="EMBL/GenBank/DDBJ databases">
        <title>Sequencing the genomes of 1000 actinobacteria strains.</title>
        <authorList>
            <person name="Klenk H.-P."/>
        </authorList>
    </citation>
    <scope>NUCLEOTIDE SEQUENCE [LARGE SCALE GENOMIC DNA]</scope>
    <source>
        <strain evidence="1 2">DSM 18935</strain>
    </source>
</reference>
<dbReference type="OrthoDB" id="4724472at2"/>
<protein>
    <submittedName>
        <fullName evidence="1">Uncharacterized protein</fullName>
    </submittedName>
</protein>
<gene>
    <name evidence="1" type="ORF">FB557_0174</name>
</gene>
<organism evidence="1 2">
    <name type="scientific">Marihabitans asiaticum</name>
    <dbReference type="NCBI Taxonomy" id="415218"/>
    <lineage>
        <taxon>Bacteria</taxon>
        <taxon>Bacillati</taxon>
        <taxon>Actinomycetota</taxon>
        <taxon>Actinomycetes</taxon>
        <taxon>Micrococcales</taxon>
        <taxon>Intrasporangiaceae</taxon>
        <taxon>Marihabitans</taxon>
    </lineage>
</organism>
<sequence length="149" mass="15743">MPAFVVAPVRPVGHAQTVKRTQIPAPGDRTRGRLIGVYNANGGLIGEAAYLIGKILGTAHCALCDITHSPVRRKKEWGELARRLPVSIELKHLDELTGAQRSVVDAGGAPVVLRDTGSGYEVLLDAGDLDSVGGDVAGFERLLLDRLGS</sequence>
<evidence type="ECO:0000313" key="1">
    <source>
        <dbReference type="EMBL" id="TWD16643.1"/>
    </source>
</evidence>
<dbReference type="RefSeq" id="WP_144854774.1">
    <property type="nucleotide sequence ID" value="NZ_BAAAYT010000001.1"/>
</dbReference>